<proteinExistence type="predicted"/>
<name>A0A397VRP1_9GLOM</name>
<keyword evidence="1" id="KW-0472">Membrane</keyword>
<comment type="caution">
    <text evidence="2">The sequence shown here is derived from an EMBL/GenBank/DDBJ whole genome shotgun (WGS) entry which is preliminary data.</text>
</comment>
<accession>A0A397VRP1</accession>
<dbReference type="Proteomes" id="UP000266673">
    <property type="component" value="Unassembled WGS sequence"/>
</dbReference>
<dbReference type="AlphaFoldDB" id="A0A397VRP1"/>
<keyword evidence="1" id="KW-1133">Transmembrane helix</keyword>
<sequence>MWILGIGSFVVLMELFGDIVFLGVTLKFCVLLLTSIFVQLLFCYLHSIIAQPYIYTCYY</sequence>
<gene>
    <name evidence="2" type="ORF">C2G38_2069885</name>
</gene>
<evidence type="ECO:0000313" key="3">
    <source>
        <dbReference type="Proteomes" id="UP000266673"/>
    </source>
</evidence>
<keyword evidence="3" id="KW-1185">Reference proteome</keyword>
<keyword evidence="1" id="KW-0812">Transmembrane</keyword>
<protein>
    <submittedName>
        <fullName evidence="2">Uncharacterized protein</fullName>
    </submittedName>
</protein>
<evidence type="ECO:0000313" key="2">
    <source>
        <dbReference type="EMBL" id="RIB24472.1"/>
    </source>
</evidence>
<organism evidence="2 3">
    <name type="scientific">Gigaspora rosea</name>
    <dbReference type="NCBI Taxonomy" id="44941"/>
    <lineage>
        <taxon>Eukaryota</taxon>
        <taxon>Fungi</taxon>
        <taxon>Fungi incertae sedis</taxon>
        <taxon>Mucoromycota</taxon>
        <taxon>Glomeromycotina</taxon>
        <taxon>Glomeromycetes</taxon>
        <taxon>Diversisporales</taxon>
        <taxon>Gigasporaceae</taxon>
        <taxon>Gigaspora</taxon>
    </lineage>
</organism>
<evidence type="ECO:0000256" key="1">
    <source>
        <dbReference type="SAM" id="Phobius"/>
    </source>
</evidence>
<reference evidence="2 3" key="1">
    <citation type="submission" date="2018-06" db="EMBL/GenBank/DDBJ databases">
        <title>Comparative genomics reveals the genomic features of Rhizophagus irregularis, R. cerebriforme, R. diaphanum and Gigaspora rosea, and their symbiotic lifestyle signature.</title>
        <authorList>
            <person name="Morin E."/>
            <person name="San Clemente H."/>
            <person name="Chen E.C.H."/>
            <person name="De La Providencia I."/>
            <person name="Hainaut M."/>
            <person name="Kuo A."/>
            <person name="Kohler A."/>
            <person name="Murat C."/>
            <person name="Tang N."/>
            <person name="Roy S."/>
            <person name="Loubradou J."/>
            <person name="Henrissat B."/>
            <person name="Grigoriev I.V."/>
            <person name="Corradi N."/>
            <person name="Roux C."/>
            <person name="Martin F.M."/>
        </authorList>
    </citation>
    <scope>NUCLEOTIDE SEQUENCE [LARGE SCALE GENOMIC DNA]</scope>
    <source>
        <strain evidence="2 3">DAOM 194757</strain>
    </source>
</reference>
<feature type="transmembrane region" description="Helical" evidence="1">
    <location>
        <begin position="20"/>
        <end position="45"/>
    </location>
</feature>
<dbReference type="EMBL" id="QKWP01000215">
    <property type="protein sequence ID" value="RIB24472.1"/>
    <property type="molecule type" value="Genomic_DNA"/>
</dbReference>